<dbReference type="AlphaFoldDB" id="A0A080ZSZ2"/>
<protein>
    <submittedName>
        <fullName evidence="1">Uncharacterized protein</fullName>
    </submittedName>
</protein>
<reference evidence="1 2" key="1">
    <citation type="submission" date="2013-11" db="EMBL/GenBank/DDBJ databases">
        <title>The Genome Sequence of Phytophthora parasitica P1976.</title>
        <authorList>
            <consortium name="The Broad Institute Genomics Platform"/>
            <person name="Russ C."/>
            <person name="Tyler B."/>
            <person name="Panabieres F."/>
            <person name="Shan W."/>
            <person name="Tripathy S."/>
            <person name="Grunwald N."/>
            <person name="Machado M."/>
            <person name="Johnson C.S."/>
            <person name="Walker B."/>
            <person name="Young S."/>
            <person name="Zeng Q."/>
            <person name="Gargeya S."/>
            <person name="Fitzgerald M."/>
            <person name="Haas B."/>
            <person name="Abouelleil A."/>
            <person name="Allen A.W."/>
            <person name="Alvarado L."/>
            <person name="Arachchi H.M."/>
            <person name="Berlin A.M."/>
            <person name="Chapman S.B."/>
            <person name="Gainer-Dewar J."/>
            <person name="Goldberg J."/>
            <person name="Griggs A."/>
            <person name="Gujja S."/>
            <person name="Hansen M."/>
            <person name="Howarth C."/>
            <person name="Imamovic A."/>
            <person name="Ireland A."/>
            <person name="Larimer J."/>
            <person name="McCowan C."/>
            <person name="Murphy C."/>
            <person name="Pearson M."/>
            <person name="Poon T.W."/>
            <person name="Priest M."/>
            <person name="Roberts A."/>
            <person name="Saif S."/>
            <person name="Shea T."/>
            <person name="Sisk P."/>
            <person name="Sykes S."/>
            <person name="Wortman J."/>
            <person name="Nusbaum C."/>
            <person name="Birren B."/>
        </authorList>
    </citation>
    <scope>NUCLEOTIDE SEQUENCE [LARGE SCALE GENOMIC DNA]</scope>
    <source>
        <strain evidence="1 2">P1976</strain>
    </source>
</reference>
<accession>A0A080ZSZ2</accession>
<sequence length="87" mass="9811">MPSGCARLPRILHGVPEVSPRNGLANNLVAPSHCRVHRTSNSANHRTQNQTFDIYGGYIDLVSRSHNTPAFRSPVTSSRRFGRRRRF</sequence>
<evidence type="ECO:0000313" key="1">
    <source>
        <dbReference type="EMBL" id="ETO69753.1"/>
    </source>
</evidence>
<comment type="caution">
    <text evidence="1">The sequence shown here is derived from an EMBL/GenBank/DDBJ whole genome shotgun (WGS) entry which is preliminary data.</text>
</comment>
<dbReference type="EMBL" id="ANJA01002507">
    <property type="protein sequence ID" value="ETO69753.1"/>
    <property type="molecule type" value="Genomic_DNA"/>
</dbReference>
<evidence type="ECO:0000313" key="2">
    <source>
        <dbReference type="Proteomes" id="UP000028582"/>
    </source>
</evidence>
<name>A0A080ZSZ2_PHYNI</name>
<dbReference type="Proteomes" id="UP000028582">
    <property type="component" value="Unassembled WGS sequence"/>
</dbReference>
<organism evidence="1 2">
    <name type="scientific">Phytophthora nicotianae P1976</name>
    <dbReference type="NCBI Taxonomy" id="1317066"/>
    <lineage>
        <taxon>Eukaryota</taxon>
        <taxon>Sar</taxon>
        <taxon>Stramenopiles</taxon>
        <taxon>Oomycota</taxon>
        <taxon>Peronosporomycetes</taxon>
        <taxon>Peronosporales</taxon>
        <taxon>Peronosporaceae</taxon>
        <taxon>Phytophthora</taxon>
    </lineage>
</organism>
<gene>
    <name evidence="1" type="ORF">F444_13719</name>
</gene>
<proteinExistence type="predicted"/>